<proteinExistence type="predicted"/>
<dbReference type="Proteomes" id="UP000728032">
    <property type="component" value="Unassembled WGS sequence"/>
</dbReference>
<keyword evidence="2" id="KW-1185">Reference proteome</keyword>
<reference evidence="1" key="1">
    <citation type="submission" date="2020-11" db="EMBL/GenBank/DDBJ databases">
        <authorList>
            <person name="Tran Van P."/>
        </authorList>
    </citation>
    <scope>NUCLEOTIDE SEQUENCE</scope>
</reference>
<evidence type="ECO:0000313" key="2">
    <source>
        <dbReference type="Proteomes" id="UP000728032"/>
    </source>
</evidence>
<gene>
    <name evidence="1" type="ORF">ONB1V03_LOCUS19343</name>
</gene>
<dbReference type="EMBL" id="CAJPVJ010029349">
    <property type="protein sequence ID" value="CAG2179920.1"/>
    <property type="molecule type" value="Genomic_DNA"/>
</dbReference>
<protein>
    <submittedName>
        <fullName evidence="1">Uncharacterized protein</fullName>
    </submittedName>
</protein>
<dbReference type="EMBL" id="OC944174">
    <property type="protein sequence ID" value="CAD7662783.1"/>
    <property type="molecule type" value="Genomic_DNA"/>
</dbReference>
<organism evidence="1">
    <name type="scientific">Oppiella nova</name>
    <dbReference type="NCBI Taxonomy" id="334625"/>
    <lineage>
        <taxon>Eukaryota</taxon>
        <taxon>Metazoa</taxon>
        <taxon>Ecdysozoa</taxon>
        <taxon>Arthropoda</taxon>
        <taxon>Chelicerata</taxon>
        <taxon>Arachnida</taxon>
        <taxon>Acari</taxon>
        <taxon>Acariformes</taxon>
        <taxon>Sarcoptiformes</taxon>
        <taxon>Oribatida</taxon>
        <taxon>Brachypylina</taxon>
        <taxon>Oppioidea</taxon>
        <taxon>Oppiidae</taxon>
        <taxon>Oppiella</taxon>
    </lineage>
</organism>
<name>A0A7R9QYS7_9ACAR</name>
<dbReference type="AlphaFoldDB" id="A0A7R9QYS7"/>
<accession>A0A7R9QYS7</accession>
<sequence length="151" mass="16912">MKAFGRAAPTIPLYYYHNVGRVGDMSFDLMQAVGEGVKQIPHKDLKFFLSTEEILIAALTGLDSRAANCALFNFGPVVECYKKMVSFVDQSDLDSAREEQTKIIGESMKHQMSGNYFVSAKKQFNADVKHLGINVGAARPPLCYQYEWFDS</sequence>
<evidence type="ECO:0000313" key="1">
    <source>
        <dbReference type="EMBL" id="CAD7662783.1"/>
    </source>
</evidence>